<dbReference type="InterPro" id="IPR004408">
    <property type="entry name" value="Biotin_CoA_COase_ligase"/>
</dbReference>
<dbReference type="RefSeq" id="WP_126704207.1">
    <property type="nucleotide sequence ID" value="NZ_CP034593.1"/>
</dbReference>
<keyword evidence="2" id="KW-0092">Biotin</keyword>
<reference evidence="5 6" key="1">
    <citation type="submission" date="2018-12" db="EMBL/GenBank/DDBJ databases">
        <title>Complete genome sequence of Flaviflexus sp. H23T48.</title>
        <authorList>
            <person name="Bae J.-W."/>
            <person name="Lee J.-Y."/>
        </authorList>
    </citation>
    <scope>NUCLEOTIDE SEQUENCE [LARGE SCALE GENOMIC DNA]</scope>
    <source>
        <strain evidence="5 6">H23T48</strain>
    </source>
</reference>
<dbReference type="InterPro" id="IPR003142">
    <property type="entry name" value="BPL_C"/>
</dbReference>
<dbReference type="AlphaFoldDB" id="A0A3Q9G7G4"/>
<dbReference type="Gene3D" id="3.30.930.10">
    <property type="entry name" value="Bira Bifunctional Protein, Domain 2"/>
    <property type="match status" value="1"/>
</dbReference>
<dbReference type="InterPro" id="IPR004143">
    <property type="entry name" value="BPL_LPL_catalytic"/>
</dbReference>
<evidence type="ECO:0000256" key="3">
    <source>
        <dbReference type="ARBA" id="ARBA00024227"/>
    </source>
</evidence>
<dbReference type="CDD" id="cd16442">
    <property type="entry name" value="BPL"/>
    <property type="match status" value="1"/>
</dbReference>
<dbReference type="Pfam" id="PF02237">
    <property type="entry name" value="BPL_C"/>
    <property type="match status" value="1"/>
</dbReference>
<dbReference type="PANTHER" id="PTHR12835">
    <property type="entry name" value="BIOTIN PROTEIN LIGASE"/>
    <property type="match status" value="1"/>
</dbReference>
<evidence type="ECO:0000259" key="4">
    <source>
        <dbReference type="PROSITE" id="PS51733"/>
    </source>
</evidence>
<accession>A0A3Q9G7G4</accession>
<organism evidence="5 6">
    <name type="scientific">Flaviflexus ciconiae</name>
    <dbReference type="NCBI Taxonomy" id="2496867"/>
    <lineage>
        <taxon>Bacteria</taxon>
        <taxon>Bacillati</taxon>
        <taxon>Actinomycetota</taxon>
        <taxon>Actinomycetes</taxon>
        <taxon>Actinomycetales</taxon>
        <taxon>Actinomycetaceae</taxon>
        <taxon>Flaviflexus</taxon>
    </lineage>
</organism>
<evidence type="ECO:0000256" key="2">
    <source>
        <dbReference type="ARBA" id="ARBA00023267"/>
    </source>
</evidence>
<sequence length="243" mass="25881">MLRTVESIDSTNAELARQWRAGEVRDGDALRALHQTSGRGRMGRSFVELPSEALLLSVIKTLPDTPPIRENAGWLTLATGLAMAEAVRPLAPERVALKWPNDVLLDEKKLGGVLGELLDPEENVLPVVLGCGINTTAQAEPAPGATSLALAGLDPSPETVNGIIDRFLAELDARVEHVAADRIERLHEELSEVCLTPGRQVRVTTVTGGVTEGRAVEIDRQGALVVDTEAGIVRVSGSDANLI</sequence>
<dbReference type="GO" id="GO:0004077">
    <property type="term" value="F:biotin--[biotin carboxyl-carrier protein] ligase activity"/>
    <property type="evidence" value="ECO:0007669"/>
    <property type="project" value="UniProtKB-EC"/>
</dbReference>
<dbReference type="SUPFAM" id="SSF55681">
    <property type="entry name" value="Class II aaRS and biotin synthetases"/>
    <property type="match status" value="1"/>
</dbReference>
<dbReference type="KEGG" id="flh:EJ997_08730"/>
<protein>
    <recommendedName>
        <fullName evidence="3">biotin--[biotin carboxyl-carrier protein] ligase</fullName>
        <ecNumber evidence="3">6.3.4.15</ecNumber>
    </recommendedName>
</protein>
<evidence type="ECO:0000256" key="1">
    <source>
        <dbReference type="ARBA" id="ARBA00022598"/>
    </source>
</evidence>
<dbReference type="GO" id="GO:0005737">
    <property type="term" value="C:cytoplasm"/>
    <property type="evidence" value="ECO:0007669"/>
    <property type="project" value="TreeGrafter"/>
</dbReference>
<gene>
    <name evidence="5" type="ORF">EJ997_08730</name>
</gene>
<feature type="domain" description="BPL/LPL catalytic" evidence="4">
    <location>
        <begin position="1"/>
        <end position="179"/>
    </location>
</feature>
<dbReference type="Pfam" id="PF03099">
    <property type="entry name" value="BPL_LplA_LipB"/>
    <property type="match status" value="1"/>
</dbReference>
<dbReference type="NCBIfam" id="TIGR00121">
    <property type="entry name" value="birA_ligase"/>
    <property type="match status" value="1"/>
</dbReference>
<dbReference type="EC" id="6.3.4.15" evidence="3"/>
<dbReference type="OrthoDB" id="9807064at2"/>
<evidence type="ECO:0000313" key="6">
    <source>
        <dbReference type="Proteomes" id="UP000280344"/>
    </source>
</evidence>
<dbReference type="EMBL" id="CP034593">
    <property type="protein sequence ID" value="AZQ77404.1"/>
    <property type="molecule type" value="Genomic_DNA"/>
</dbReference>
<dbReference type="PROSITE" id="PS51733">
    <property type="entry name" value="BPL_LPL_CATALYTIC"/>
    <property type="match status" value="1"/>
</dbReference>
<keyword evidence="1 5" id="KW-0436">Ligase</keyword>
<dbReference type="Proteomes" id="UP000280344">
    <property type="component" value="Chromosome"/>
</dbReference>
<dbReference type="PANTHER" id="PTHR12835:SF5">
    <property type="entry name" value="BIOTIN--PROTEIN LIGASE"/>
    <property type="match status" value="1"/>
</dbReference>
<proteinExistence type="predicted"/>
<dbReference type="InterPro" id="IPR045864">
    <property type="entry name" value="aa-tRNA-synth_II/BPL/LPL"/>
</dbReference>
<dbReference type="Gene3D" id="2.30.30.100">
    <property type="match status" value="1"/>
</dbReference>
<evidence type="ECO:0000313" key="5">
    <source>
        <dbReference type="EMBL" id="AZQ77404.1"/>
    </source>
</evidence>
<keyword evidence="6" id="KW-1185">Reference proteome</keyword>
<name>A0A3Q9G7G4_9ACTO</name>